<sequence>MHTNLLSDRAGGRRTINVYITIQQKEETPNMVINHTSYLRIGTSKAKRDTIASIGNENLTKLQGNPKIDEYK</sequence>
<keyword evidence="2" id="KW-1185">Reference proteome</keyword>
<dbReference type="EMBL" id="JARK01001693">
    <property type="protein sequence ID" value="EYB82555.1"/>
    <property type="molecule type" value="Genomic_DNA"/>
</dbReference>
<dbReference type="AlphaFoldDB" id="A0A016RW26"/>
<comment type="caution">
    <text evidence="1">The sequence shown here is derived from an EMBL/GenBank/DDBJ whole genome shotgun (WGS) entry which is preliminary data.</text>
</comment>
<evidence type="ECO:0000313" key="1">
    <source>
        <dbReference type="EMBL" id="EYB82555.1"/>
    </source>
</evidence>
<name>A0A016RW26_9BILA</name>
<gene>
    <name evidence="1" type="primary">Acey_s0357.g3388</name>
    <name evidence="1" type="ORF">Y032_0357g3388</name>
</gene>
<reference evidence="2" key="1">
    <citation type="journal article" date="2015" name="Nat. Genet.">
        <title>The genome and transcriptome of the zoonotic hookworm Ancylostoma ceylanicum identify infection-specific gene families.</title>
        <authorList>
            <person name="Schwarz E.M."/>
            <person name="Hu Y."/>
            <person name="Antoshechkin I."/>
            <person name="Miller M.M."/>
            <person name="Sternberg P.W."/>
            <person name="Aroian R.V."/>
        </authorList>
    </citation>
    <scope>NUCLEOTIDE SEQUENCE</scope>
    <source>
        <strain evidence="2">HY135</strain>
    </source>
</reference>
<organism evidence="1 2">
    <name type="scientific">Ancylostoma ceylanicum</name>
    <dbReference type="NCBI Taxonomy" id="53326"/>
    <lineage>
        <taxon>Eukaryota</taxon>
        <taxon>Metazoa</taxon>
        <taxon>Ecdysozoa</taxon>
        <taxon>Nematoda</taxon>
        <taxon>Chromadorea</taxon>
        <taxon>Rhabditida</taxon>
        <taxon>Rhabditina</taxon>
        <taxon>Rhabditomorpha</taxon>
        <taxon>Strongyloidea</taxon>
        <taxon>Ancylostomatidae</taxon>
        <taxon>Ancylostomatinae</taxon>
        <taxon>Ancylostoma</taxon>
    </lineage>
</organism>
<proteinExistence type="predicted"/>
<dbReference type="Proteomes" id="UP000024635">
    <property type="component" value="Unassembled WGS sequence"/>
</dbReference>
<accession>A0A016RW26</accession>
<protein>
    <submittedName>
        <fullName evidence="1">Uncharacterized protein</fullName>
    </submittedName>
</protein>
<evidence type="ECO:0000313" key="2">
    <source>
        <dbReference type="Proteomes" id="UP000024635"/>
    </source>
</evidence>